<dbReference type="Gene3D" id="3.90.1570.10">
    <property type="entry name" value="tt1808, chain A"/>
    <property type="match status" value="1"/>
</dbReference>
<sequence length="194" mass="22246">MVIPLNLPARDRFTDNELVAFCLSNPDLQVERDENGQIFINRFFSNLLSGSNRSELNGEIGIWNRRTKAGKVIDSNGGFFLPDKSMRAPDVAWIRKERWEQLSTAEKKSFPYLAPDFVLELESDTDNVEDLKQKMEKWLANGVRLGWLVSMSQQQTYIYRPNQSPEAKAFSEPLDGGDVLIDFEVVLMNILEIE</sequence>
<protein>
    <recommendedName>
        <fullName evidence="1">Putative restriction endonuclease domain-containing protein</fullName>
    </recommendedName>
</protein>
<feature type="domain" description="Putative restriction endonuclease" evidence="1">
    <location>
        <begin position="17"/>
        <end position="181"/>
    </location>
</feature>
<dbReference type="InterPro" id="IPR008538">
    <property type="entry name" value="Uma2"/>
</dbReference>
<dbReference type="Pfam" id="PF05685">
    <property type="entry name" value="Uma2"/>
    <property type="match status" value="1"/>
</dbReference>
<dbReference type="InterPro" id="IPR012296">
    <property type="entry name" value="Nuclease_put_TT1808"/>
</dbReference>
<reference evidence="2 3" key="2">
    <citation type="journal article" date="2012" name="Stand. Genomic Sci.">
        <title>Complete genome sequence of the aquatic bacterium Runella slithyformis type strain (LSU 4(T)).</title>
        <authorList>
            <person name="Copeland A."/>
            <person name="Zhang X."/>
            <person name="Misra M."/>
            <person name="Lapidus A."/>
            <person name="Nolan M."/>
            <person name="Lucas S."/>
            <person name="Deshpande S."/>
            <person name="Cheng J.F."/>
            <person name="Tapia R."/>
            <person name="Goodwin L.A."/>
            <person name="Pitluck S."/>
            <person name="Liolios K."/>
            <person name="Pagani I."/>
            <person name="Ivanova N."/>
            <person name="Mikhailova N."/>
            <person name="Pati A."/>
            <person name="Chen A."/>
            <person name="Palaniappan K."/>
            <person name="Land M."/>
            <person name="Hauser L."/>
            <person name="Pan C."/>
            <person name="Jeffries C.D."/>
            <person name="Detter J.C."/>
            <person name="Brambilla E.M."/>
            <person name="Rohde M."/>
            <person name="Djao O.D."/>
            <person name="Goker M."/>
            <person name="Sikorski J."/>
            <person name="Tindall B.J."/>
            <person name="Woyke T."/>
            <person name="Bristow J."/>
            <person name="Eisen J.A."/>
            <person name="Markowitz V."/>
            <person name="Hugenholtz P."/>
            <person name="Kyrpides N.C."/>
            <person name="Klenk H.P."/>
            <person name="Mavromatis K."/>
        </authorList>
    </citation>
    <scope>NUCLEOTIDE SEQUENCE [LARGE SCALE GENOMIC DNA]</scope>
    <source>
        <strain evidence="3">ATCC 29530 / DSM 19594 / LMG 11500 / NCIMB 11436 / LSU 4</strain>
    </source>
</reference>
<evidence type="ECO:0000313" key="2">
    <source>
        <dbReference type="EMBL" id="AEI49069.1"/>
    </source>
</evidence>
<evidence type="ECO:0000259" key="1">
    <source>
        <dbReference type="Pfam" id="PF05685"/>
    </source>
</evidence>
<gene>
    <name evidence="2" type="ordered locus">Runsl_2669</name>
</gene>
<evidence type="ECO:0000313" key="3">
    <source>
        <dbReference type="Proteomes" id="UP000000493"/>
    </source>
</evidence>
<dbReference type="Proteomes" id="UP000000493">
    <property type="component" value="Chromosome"/>
</dbReference>
<keyword evidence="3" id="KW-1185">Reference proteome</keyword>
<dbReference type="InterPro" id="IPR011335">
    <property type="entry name" value="Restrct_endonuc-II-like"/>
</dbReference>
<name>A0A7U3ZKV4_RUNSL</name>
<organism evidence="2 3">
    <name type="scientific">Runella slithyformis (strain ATCC 29530 / DSM 19594 / LMG 11500 / NCIMB 11436 / LSU 4)</name>
    <dbReference type="NCBI Taxonomy" id="761193"/>
    <lineage>
        <taxon>Bacteria</taxon>
        <taxon>Pseudomonadati</taxon>
        <taxon>Bacteroidota</taxon>
        <taxon>Cytophagia</taxon>
        <taxon>Cytophagales</taxon>
        <taxon>Spirosomataceae</taxon>
        <taxon>Runella</taxon>
    </lineage>
</organism>
<dbReference type="AlphaFoldDB" id="A0A7U3ZKV4"/>
<reference evidence="3" key="1">
    <citation type="submission" date="2011-06" db="EMBL/GenBank/DDBJ databases">
        <title>The complete genome of chromosome of Runella slithyformis DSM 19594.</title>
        <authorList>
            <consortium name="US DOE Joint Genome Institute (JGI-PGF)"/>
            <person name="Lucas S."/>
            <person name="Han J."/>
            <person name="Lapidus A."/>
            <person name="Bruce D."/>
            <person name="Goodwin L."/>
            <person name="Pitluck S."/>
            <person name="Peters L."/>
            <person name="Kyrpides N."/>
            <person name="Mavromatis K."/>
            <person name="Ivanova N."/>
            <person name="Ovchinnikova G."/>
            <person name="Zhang X."/>
            <person name="Misra M."/>
            <person name="Detter J.C."/>
            <person name="Tapia R."/>
            <person name="Han C."/>
            <person name="Land M."/>
            <person name="Hauser L."/>
            <person name="Markowitz V."/>
            <person name="Cheng J.-F."/>
            <person name="Hugenholtz P."/>
            <person name="Woyke T."/>
            <person name="Wu D."/>
            <person name="Tindall B."/>
            <person name="Faehrich R."/>
            <person name="Brambilla E."/>
            <person name="Klenk H.-P."/>
            <person name="Eisen J.A."/>
        </authorList>
    </citation>
    <scope>NUCLEOTIDE SEQUENCE [LARGE SCALE GENOMIC DNA]</scope>
    <source>
        <strain evidence="3">ATCC 29530 / DSM 19594 / LMG 11500 / NCIMB 11436 / LSU 4</strain>
    </source>
</reference>
<dbReference type="RefSeq" id="WP_013928378.1">
    <property type="nucleotide sequence ID" value="NC_015703.1"/>
</dbReference>
<dbReference type="EMBL" id="CP002859">
    <property type="protein sequence ID" value="AEI49069.1"/>
    <property type="molecule type" value="Genomic_DNA"/>
</dbReference>
<dbReference type="SUPFAM" id="SSF52980">
    <property type="entry name" value="Restriction endonuclease-like"/>
    <property type="match status" value="1"/>
</dbReference>
<proteinExistence type="predicted"/>
<dbReference type="KEGG" id="rsi:Runsl_2669"/>
<accession>A0A7U3ZKV4</accession>
<dbReference type="PANTHER" id="PTHR34107">
    <property type="entry name" value="SLL0198 PROTEIN-RELATED"/>
    <property type="match status" value="1"/>
</dbReference>
<dbReference type="PANTHER" id="PTHR34107:SF1">
    <property type="entry name" value="SLL0198 PROTEIN"/>
    <property type="match status" value="1"/>
</dbReference>
<dbReference type="CDD" id="cd06260">
    <property type="entry name" value="DUF820-like"/>
    <property type="match status" value="1"/>
</dbReference>